<evidence type="ECO:0000256" key="2">
    <source>
        <dbReference type="ARBA" id="ARBA00006375"/>
    </source>
</evidence>
<evidence type="ECO:0000256" key="5">
    <source>
        <dbReference type="ARBA" id="ARBA00022737"/>
    </source>
</evidence>
<protein>
    <submittedName>
        <fullName evidence="11">Mitochondrial carrier</fullName>
    </submittedName>
</protein>
<evidence type="ECO:0000256" key="6">
    <source>
        <dbReference type="ARBA" id="ARBA00022792"/>
    </source>
</evidence>
<evidence type="ECO:0000256" key="4">
    <source>
        <dbReference type="ARBA" id="ARBA00022692"/>
    </source>
</evidence>
<feature type="repeat" description="Solcar" evidence="9">
    <location>
        <begin position="223"/>
        <end position="329"/>
    </location>
</feature>
<dbReference type="PROSITE" id="PS50920">
    <property type="entry name" value="SOLCAR"/>
    <property type="match status" value="3"/>
</dbReference>
<dbReference type="EMBL" id="ML121529">
    <property type="protein sequence ID" value="RPB28362.1"/>
    <property type="molecule type" value="Genomic_DNA"/>
</dbReference>
<evidence type="ECO:0000256" key="1">
    <source>
        <dbReference type="ARBA" id="ARBA00004141"/>
    </source>
</evidence>
<keyword evidence="3 10" id="KW-0813">Transport</keyword>
<feature type="repeat" description="Solcar" evidence="9">
    <location>
        <begin position="17"/>
        <end position="97"/>
    </location>
</feature>
<keyword evidence="4 9" id="KW-0812">Transmembrane</keyword>
<evidence type="ECO:0000256" key="7">
    <source>
        <dbReference type="ARBA" id="ARBA00022989"/>
    </source>
</evidence>
<dbReference type="SUPFAM" id="SSF103506">
    <property type="entry name" value="Mitochondrial carrier"/>
    <property type="match status" value="1"/>
</dbReference>
<evidence type="ECO:0000256" key="8">
    <source>
        <dbReference type="ARBA" id="ARBA00023136"/>
    </source>
</evidence>
<evidence type="ECO:0000256" key="10">
    <source>
        <dbReference type="RuleBase" id="RU000488"/>
    </source>
</evidence>
<dbReference type="InParanoid" id="A0A3N4M4U8"/>
<dbReference type="InterPro" id="IPR023395">
    <property type="entry name" value="MCP_dom_sf"/>
</dbReference>
<dbReference type="AlphaFoldDB" id="A0A3N4M4U8"/>
<dbReference type="InterPro" id="IPR018108">
    <property type="entry name" value="MCP_transmembrane"/>
</dbReference>
<keyword evidence="7" id="KW-1133">Transmembrane helix</keyword>
<comment type="similarity">
    <text evidence="2 10">Belongs to the mitochondrial carrier (TC 2.A.29) family.</text>
</comment>
<dbReference type="PANTHER" id="PTHR45667">
    <property type="entry name" value="S-ADENOSYLMETHIONINE MITOCHONDRIAL CARRIER PROTEIN"/>
    <property type="match status" value="1"/>
</dbReference>
<name>A0A3N4M4U8_9PEZI</name>
<dbReference type="OrthoDB" id="250329at2759"/>
<keyword evidence="5" id="KW-0677">Repeat</keyword>
<keyword evidence="6" id="KW-0496">Mitochondrion</keyword>
<keyword evidence="12" id="KW-1185">Reference proteome</keyword>
<gene>
    <name evidence="11" type="ORF">L211DRAFT_887036</name>
</gene>
<reference evidence="11 12" key="1">
    <citation type="journal article" date="2018" name="Nat. Ecol. Evol.">
        <title>Pezizomycetes genomes reveal the molecular basis of ectomycorrhizal truffle lifestyle.</title>
        <authorList>
            <person name="Murat C."/>
            <person name="Payen T."/>
            <person name="Noel B."/>
            <person name="Kuo A."/>
            <person name="Morin E."/>
            <person name="Chen J."/>
            <person name="Kohler A."/>
            <person name="Krizsan K."/>
            <person name="Balestrini R."/>
            <person name="Da Silva C."/>
            <person name="Montanini B."/>
            <person name="Hainaut M."/>
            <person name="Levati E."/>
            <person name="Barry K.W."/>
            <person name="Belfiori B."/>
            <person name="Cichocki N."/>
            <person name="Clum A."/>
            <person name="Dockter R.B."/>
            <person name="Fauchery L."/>
            <person name="Guy J."/>
            <person name="Iotti M."/>
            <person name="Le Tacon F."/>
            <person name="Lindquist E.A."/>
            <person name="Lipzen A."/>
            <person name="Malagnac F."/>
            <person name="Mello A."/>
            <person name="Molinier V."/>
            <person name="Miyauchi S."/>
            <person name="Poulain J."/>
            <person name="Riccioni C."/>
            <person name="Rubini A."/>
            <person name="Sitrit Y."/>
            <person name="Splivallo R."/>
            <person name="Traeger S."/>
            <person name="Wang M."/>
            <person name="Zifcakova L."/>
            <person name="Wipf D."/>
            <person name="Zambonelli A."/>
            <person name="Paolocci F."/>
            <person name="Nowrousian M."/>
            <person name="Ottonello S."/>
            <person name="Baldrian P."/>
            <person name="Spatafora J.W."/>
            <person name="Henrissat B."/>
            <person name="Nagy L.G."/>
            <person name="Aury J.M."/>
            <person name="Wincker P."/>
            <person name="Grigoriev I.V."/>
            <person name="Bonfante P."/>
            <person name="Martin F.M."/>
        </authorList>
    </citation>
    <scope>NUCLEOTIDE SEQUENCE [LARGE SCALE GENOMIC DNA]</scope>
    <source>
        <strain evidence="11 12">ATCC MYA-4762</strain>
    </source>
</reference>
<feature type="repeat" description="Solcar" evidence="9">
    <location>
        <begin position="107"/>
        <end position="210"/>
    </location>
</feature>
<keyword evidence="6" id="KW-0999">Mitochondrion inner membrane</keyword>
<dbReference type="GO" id="GO:0016020">
    <property type="term" value="C:membrane"/>
    <property type="evidence" value="ECO:0007669"/>
    <property type="project" value="UniProtKB-SubCell"/>
</dbReference>
<keyword evidence="8 9" id="KW-0472">Membrane</keyword>
<dbReference type="Pfam" id="PF00153">
    <property type="entry name" value="Mito_carr"/>
    <property type="match status" value="3"/>
</dbReference>
<proteinExistence type="inferred from homology"/>
<evidence type="ECO:0000313" key="11">
    <source>
        <dbReference type="EMBL" id="RPB28362.1"/>
    </source>
</evidence>
<organism evidence="11 12">
    <name type="scientific">Terfezia boudieri ATCC MYA-4762</name>
    <dbReference type="NCBI Taxonomy" id="1051890"/>
    <lineage>
        <taxon>Eukaryota</taxon>
        <taxon>Fungi</taxon>
        <taxon>Dikarya</taxon>
        <taxon>Ascomycota</taxon>
        <taxon>Pezizomycotina</taxon>
        <taxon>Pezizomycetes</taxon>
        <taxon>Pezizales</taxon>
        <taxon>Pezizaceae</taxon>
        <taxon>Terfezia</taxon>
    </lineage>
</organism>
<evidence type="ECO:0000256" key="9">
    <source>
        <dbReference type="PROSITE-ProRule" id="PRU00282"/>
    </source>
</evidence>
<evidence type="ECO:0000313" key="12">
    <source>
        <dbReference type="Proteomes" id="UP000267821"/>
    </source>
</evidence>
<evidence type="ECO:0000256" key="3">
    <source>
        <dbReference type="ARBA" id="ARBA00022448"/>
    </source>
</evidence>
<comment type="subcellular location">
    <subcellularLocation>
        <location evidence="1">Membrane</location>
        <topology evidence="1">Multi-pass membrane protein</topology>
    </subcellularLocation>
</comment>
<dbReference type="Gene3D" id="1.50.40.10">
    <property type="entry name" value="Mitochondrial carrier domain"/>
    <property type="match status" value="2"/>
</dbReference>
<dbReference type="Proteomes" id="UP000267821">
    <property type="component" value="Unassembled WGS sequence"/>
</dbReference>
<accession>A0A3N4M4U8</accession>
<sequence length="339" mass="36896">MGNIKPSANSCEAQPDSTPRDIVLAGAFAAFTVDLLIYPLDTVKTRIQSKDYKKFYAGKENRASLWKGLYQGVGSVIFSTLPSSAAFFTTYEYSKSLLNYSFPNLLPEPAIHSASSSIAELVSCAILTPAEVLKQHAQTLRNKPQLKVSIGFGGKRPIVAGVVAESTSLQALVKFTSHPRDLFRGYFALVGRNLPFTALQFPLYEHLKKSFTQGRQIKYDIAKTVQVNMIASAIAGSVAAIVTTPVDVMKTRVMLAANAGEKGGEKEKWQVVGGKSIGKRPPGVYKAALTEILKEDGFKGLWRGVGLRGLWSGLGLAVYLGTYEGGKVYLRRDSQFEED</sequence>